<sequence>MFLKEEIISSPSGVLPYSAYDKYSTKMYFSLLPNHTSFQSGYLGVQPSYVQGTFHLRFPEENPLNASSIDLKFTGKEDIKFTRNYGNNSTTYYAKRKLECGVIRLWESSSPGKFEKIFKLDVPFKILLVNDLPPSLSLVRKRAKIYYRLKVIITRETKLLSFKSGKKSISAKCPIFQYLPPLRPDPFLTLLDRNSKDKGGAPDNPNIRHVMTLNRTDFAPREMIIVVVQLTLLNNSVAVREISLGLKEYSHLVSGRHSDSDKHYIVKEKIIGAQLQLKAGTLNQLYGEIRVAIPEKQAYPTSLLSQCVQIKHKVKLRVHLSGAKDIRLEKQIMFAKRALL</sequence>
<name>A0ACA9L2Z7_9GLOM</name>
<accession>A0ACA9L2Z7</accession>
<dbReference type="EMBL" id="CAJVPM010003685">
    <property type="protein sequence ID" value="CAG8504657.1"/>
    <property type="molecule type" value="Genomic_DNA"/>
</dbReference>
<organism evidence="1 2">
    <name type="scientific">Scutellospora calospora</name>
    <dbReference type="NCBI Taxonomy" id="85575"/>
    <lineage>
        <taxon>Eukaryota</taxon>
        <taxon>Fungi</taxon>
        <taxon>Fungi incertae sedis</taxon>
        <taxon>Mucoromycota</taxon>
        <taxon>Glomeromycotina</taxon>
        <taxon>Glomeromycetes</taxon>
        <taxon>Diversisporales</taxon>
        <taxon>Gigasporaceae</taxon>
        <taxon>Scutellospora</taxon>
    </lineage>
</organism>
<gene>
    <name evidence="1" type="ORF">SCALOS_LOCUS3398</name>
</gene>
<evidence type="ECO:0000313" key="1">
    <source>
        <dbReference type="EMBL" id="CAG8504657.1"/>
    </source>
</evidence>
<dbReference type="Proteomes" id="UP000789860">
    <property type="component" value="Unassembled WGS sequence"/>
</dbReference>
<evidence type="ECO:0000313" key="2">
    <source>
        <dbReference type="Proteomes" id="UP000789860"/>
    </source>
</evidence>
<reference evidence="1" key="1">
    <citation type="submission" date="2021-06" db="EMBL/GenBank/DDBJ databases">
        <authorList>
            <person name="Kallberg Y."/>
            <person name="Tangrot J."/>
            <person name="Rosling A."/>
        </authorList>
    </citation>
    <scope>NUCLEOTIDE SEQUENCE</scope>
    <source>
        <strain evidence="1">AU212A</strain>
    </source>
</reference>
<comment type="caution">
    <text evidence="1">The sequence shown here is derived from an EMBL/GenBank/DDBJ whole genome shotgun (WGS) entry which is preliminary data.</text>
</comment>
<protein>
    <submittedName>
        <fullName evidence="1">3302_t:CDS:1</fullName>
    </submittedName>
</protein>
<keyword evidence="2" id="KW-1185">Reference proteome</keyword>
<proteinExistence type="predicted"/>